<evidence type="ECO:0000256" key="3">
    <source>
        <dbReference type="ARBA" id="ARBA00022617"/>
    </source>
</evidence>
<dbReference type="Proteomes" id="UP001213000">
    <property type="component" value="Unassembled WGS sequence"/>
</dbReference>
<evidence type="ECO:0000256" key="8">
    <source>
        <dbReference type="SAM" id="MobiDB-lite"/>
    </source>
</evidence>
<reference evidence="11" key="1">
    <citation type="submission" date="2022-07" db="EMBL/GenBank/DDBJ databases">
        <title>Genome Sequence of Leucocoprinus birnbaumii.</title>
        <authorList>
            <person name="Buettner E."/>
        </authorList>
    </citation>
    <scope>NUCLEOTIDE SEQUENCE</scope>
    <source>
        <strain evidence="11">VT141</strain>
    </source>
</reference>
<evidence type="ECO:0000256" key="2">
    <source>
        <dbReference type="ARBA" id="ARBA00022559"/>
    </source>
</evidence>
<keyword evidence="3" id="KW-0349">Heme</keyword>
<dbReference type="InterPro" id="IPR036851">
    <property type="entry name" value="Chloroperoxidase-like_sf"/>
</dbReference>
<keyword evidence="9" id="KW-0732">Signal</keyword>
<name>A0AAD5VVQ5_9AGAR</name>
<comment type="similarity">
    <text evidence="7">Belongs to the chloroperoxidase family.</text>
</comment>
<dbReference type="Gene3D" id="1.10.489.10">
    <property type="entry name" value="Chloroperoxidase-like"/>
    <property type="match status" value="1"/>
</dbReference>
<sequence>MVSLIPFVTLALAFASSVAAFPAYGSLAGLSREALAEIVPTLEYRRAADPPPPIAYNGTKLVNDAQHPYRPPGPNDMRGPCPGLNTLANHGYIPHSGIATPEQLIEGVQEGFNMEYFTALILAYGGMLVDGNVVTNLLSIGGKSSQTGPAPPAPATAAGLDTHGPFEGDASTTRGDAYFGDNHSFNETLFQEFVDLSNQYGAGKYNATVGGELRYRRVQDSIATNPEFSFMGARYVAAYAEMVFPINFWIDGRRGDGQLDVEVARGFYRDGRMPKDFHRASKPMSAEGIEAIIAAHEILPGRNVNGTNTYTPDPNAPSFFSNTTDSCGFYNDFVNITVVGLYPSPTRVLKDALNRNLDLFYLAAGGDCPQVFPYGQD</sequence>
<feature type="region of interest" description="Disordered" evidence="8">
    <location>
        <begin position="143"/>
        <end position="173"/>
    </location>
</feature>
<dbReference type="PROSITE" id="PS51405">
    <property type="entry name" value="HEME_HALOPEROXIDASE"/>
    <property type="match status" value="1"/>
</dbReference>
<evidence type="ECO:0000256" key="5">
    <source>
        <dbReference type="ARBA" id="ARBA00023002"/>
    </source>
</evidence>
<evidence type="ECO:0000256" key="6">
    <source>
        <dbReference type="ARBA" id="ARBA00023004"/>
    </source>
</evidence>
<dbReference type="AlphaFoldDB" id="A0AAD5VVQ5"/>
<comment type="cofactor">
    <cofactor evidence="1">
        <name>heme b</name>
        <dbReference type="ChEBI" id="CHEBI:60344"/>
    </cofactor>
</comment>
<dbReference type="GO" id="GO:0004601">
    <property type="term" value="F:peroxidase activity"/>
    <property type="evidence" value="ECO:0007669"/>
    <property type="project" value="UniProtKB-KW"/>
</dbReference>
<dbReference type="InterPro" id="IPR000028">
    <property type="entry name" value="Chloroperoxidase"/>
</dbReference>
<dbReference type="PANTHER" id="PTHR33577">
    <property type="entry name" value="STERIGMATOCYSTIN BIOSYNTHESIS PEROXIDASE STCC-RELATED"/>
    <property type="match status" value="1"/>
</dbReference>
<evidence type="ECO:0000259" key="10">
    <source>
        <dbReference type="PROSITE" id="PS51405"/>
    </source>
</evidence>
<keyword evidence="2 11" id="KW-0575">Peroxidase</keyword>
<dbReference type="GO" id="GO:0046872">
    <property type="term" value="F:metal ion binding"/>
    <property type="evidence" value="ECO:0007669"/>
    <property type="project" value="UniProtKB-KW"/>
</dbReference>
<evidence type="ECO:0000256" key="9">
    <source>
        <dbReference type="SAM" id="SignalP"/>
    </source>
</evidence>
<dbReference type="Pfam" id="PF01328">
    <property type="entry name" value="Peroxidase_2"/>
    <property type="match status" value="1"/>
</dbReference>
<protein>
    <submittedName>
        <fullName evidence="11">Heme-thiolate peroxidase</fullName>
        <ecNumber evidence="11">1.11.2.1</ecNumber>
    </submittedName>
</protein>
<keyword evidence="5 11" id="KW-0560">Oxidoreductase</keyword>
<comment type="caution">
    <text evidence="11">The sequence shown here is derived from an EMBL/GenBank/DDBJ whole genome shotgun (WGS) entry which is preliminary data.</text>
</comment>
<evidence type="ECO:0000256" key="4">
    <source>
        <dbReference type="ARBA" id="ARBA00022723"/>
    </source>
</evidence>
<evidence type="ECO:0000313" key="11">
    <source>
        <dbReference type="EMBL" id="KAJ3568341.1"/>
    </source>
</evidence>
<feature type="signal peptide" evidence="9">
    <location>
        <begin position="1"/>
        <end position="20"/>
    </location>
</feature>
<gene>
    <name evidence="11" type="ORF">NP233_g5776</name>
</gene>
<feature type="domain" description="Heme haloperoxidase family profile" evidence="10">
    <location>
        <begin position="65"/>
        <end position="291"/>
    </location>
</feature>
<dbReference type="SUPFAM" id="SSF47571">
    <property type="entry name" value="Cloroperoxidase"/>
    <property type="match status" value="1"/>
</dbReference>
<dbReference type="PANTHER" id="PTHR33577:SF16">
    <property type="entry name" value="HEME HALOPEROXIDASE FAMILY PROFILE DOMAIN-CONTAINING PROTEIN"/>
    <property type="match status" value="1"/>
</dbReference>
<keyword evidence="6" id="KW-0408">Iron</keyword>
<dbReference type="EC" id="1.11.2.1" evidence="11"/>
<keyword evidence="4" id="KW-0479">Metal-binding</keyword>
<evidence type="ECO:0000256" key="7">
    <source>
        <dbReference type="ARBA" id="ARBA00025795"/>
    </source>
</evidence>
<proteinExistence type="inferred from homology"/>
<accession>A0AAD5VVQ5</accession>
<keyword evidence="12" id="KW-1185">Reference proteome</keyword>
<feature type="chain" id="PRO_5042222407" evidence="9">
    <location>
        <begin position="21"/>
        <end position="377"/>
    </location>
</feature>
<dbReference type="EMBL" id="JANIEX010000351">
    <property type="protein sequence ID" value="KAJ3568341.1"/>
    <property type="molecule type" value="Genomic_DNA"/>
</dbReference>
<evidence type="ECO:0000313" key="12">
    <source>
        <dbReference type="Proteomes" id="UP001213000"/>
    </source>
</evidence>
<evidence type="ECO:0000256" key="1">
    <source>
        <dbReference type="ARBA" id="ARBA00001970"/>
    </source>
</evidence>
<organism evidence="11 12">
    <name type="scientific">Leucocoprinus birnbaumii</name>
    <dbReference type="NCBI Taxonomy" id="56174"/>
    <lineage>
        <taxon>Eukaryota</taxon>
        <taxon>Fungi</taxon>
        <taxon>Dikarya</taxon>
        <taxon>Basidiomycota</taxon>
        <taxon>Agaricomycotina</taxon>
        <taxon>Agaricomycetes</taxon>
        <taxon>Agaricomycetidae</taxon>
        <taxon>Agaricales</taxon>
        <taxon>Agaricineae</taxon>
        <taxon>Agaricaceae</taxon>
        <taxon>Leucocoprinus</taxon>
    </lineage>
</organism>